<keyword evidence="2" id="KW-0808">Transferase</keyword>
<dbReference type="InterPro" id="IPR014729">
    <property type="entry name" value="Rossmann-like_a/b/a_fold"/>
</dbReference>
<keyword evidence="1" id="KW-0472">Membrane</keyword>
<dbReference type="GO" id="GO:0004306">
    <property type="term" value="F:ethanolamine-phosphate cytidylyltransferase activity"/>
    <property type="evidence" value="ECO:0007669"/>
    <property type="project" value="UniProtKB-EC"/>
</dbReference>
<evidence type="ECO:0000313" key="3">
    <source>
        <dbReference type="EMBL" id="OTG38131.1"/>
    </source>
</evidence>
<name>A0A251VTQ7_HELAN</name>
<keyword evidence="4" id="KW-1185">Reference proteome</keyword>
<keyword evidence="1" id="KW-0812">Transmembrane</keyword>
<dbReference type="Gramene" id="mRNA:HanXRQr2_Chr01g0039121">
    <property type="protein sequence ID" value="CDS:HanXRQr2_Chr01g0039121.1"/>
    <property type="gene ID" value="HanXRQr2_Chr01g0039121"/>
</dbReference>
<accession>A0A251VTQ7</accession>
<dbReference type="EMBL" id="MNCJ02000316">
    <property type="protein sequence ID" value="KAF5823510.1"/>
    <property type="molecule type" value="Genomic_DNA"/>
</dbReference>
<reference evidence="2 4" key="1">
    <citation type="journal article" date="2017" name="Nature">
        <title>The sunflower genome provides insights into oil metabolism, flowering and Asterid evolution.</title>
        <authorList>
            <person name="Badouin H."/>
            <person name="Gouzy J."/>
            <person name="Grassa C.J."/>
            <person name="Murat F."/>
            <person name="Staton S.E."/>
            <person name="Cottret L."/>
            <person name="Lelandais-Briere C."/>
            <person name="Owens G.L."/>
            <person name="Carrere S."/>
            <person name="Mayjonade B."/>
            <person name="Legrand L."/>
            <person name="Gill N."/>
            <person name="Kane N.C."/>
            <person name="Bowers J.E."/>
            <person name="Hubner S."/>
            <person name="Bellec A."/>
            <person name="Berard A."/>
            <person name="Berges H."/>
            <person name="Blanchet N."/>
            <person name="Boniface M.C."/>
            <person name="Brunel D."/>
            <person name="Catrice O."/>
            <person name="Chaidir N."/>
            <person name="Claudel C."/>
            <person name="Donnadieu C."/>
            <person name="Faraut T."/>
            <person name="Fievet G."/>
            <person name="Helmstetter N."/>
            <person name="King M."/>
            <person name="Knapp S.J."/>
            <person name="Lai Z."/>
            <person name="Le Paslier M.C."/>
            <person name="Lippi Y."/>
            <person name="Lorenzon L."/>
            <person name="Mandel J.R."/>
            <person name="Marage G."/>
            <person name="Marchand G."/>
            <person name="Marquand E."/>
            <person name="Bret-Mestries E."/>
            <person name="Morien E."/>
            <person name="Nambeesan S."/>
            <person name="Nguyen T."/>
            <person name="Pegot-Espagnet P."/>
            <person name="Pouilly N."/>
            <person name="Raftis F."/>
            <person name="Sallet E."/>
            <person name="Schiex T."/>
            <person name="Thomas J."/>
            <person name="Vandecasteele C."/>
            <person name="Vares D."/>
            <person name="Vear F."/>
            <person name="Vautrin S."/>
            <person name="Crespi M."/>
            <person name="Mangin B."/>
            <person name="Burke J.M."/>
            <person name="Salse J."/>
            <person name="Munos S."/>
            <person name="Vincourt P."/>
            <person name="Rieseberg L.H."/>
            <person name="Langlade N.B."/>
        </authorList>
    </citation>
    <scope>NUCLEOTIDE SEQUENCE [LARGE SCALE GENOMIC DNA]</scope>
    <source>
        <strain evidence="4">cv. SF193</strain>
        <tissue evidence="2">Leaves</tissue>
    </source>
</reference>
<dbReference type="OMA" id="HMNAFRL"/>
<organism evidence="3 4">
    <name type="scientific">Helianthus annuus</name>
    <name type="common">Common sunflower</name>
    <dbReference type="NCBI Taxonomy" id="4232"/>
    <lineage>
        <taxon>Eukaryota</taxon>
        <taxon>Viridiplantae</taxon>
        <taxon>Streptophyta</taxon>
        <taxon>Embryophyta</taxon>
        <taxon>Tracheophyta</taxon>
        <taxon>Spermatophyta</taxon>
        <taxon>Magnoliopsida</taxon>
        <taxon>eudicotyledons</taxon>
        <taxon>Gunneridae</taxon>
        <taxon>Pentapetalae</taxon>
        <taxon>asterids</taxon>
        <taxon>campanulids</taxon>
        <taxon>Asterales</taxon>
        <taxon>Asteraceae</taxon>
        <taxon>Asteroideae</taxon>
        <taxon>Heliantheae alliance</taxon>
        <taxon>Heliantheae</taxon>
        <taxon>Helianthus</taxon>
    </lineage>
</organism>
<sequence>MGSDVGLETSKRFLSTWLIGGLVAGLSVVAVTAAWPEYSPLNIVGKRKKKRPVRVYMDGCFDMMHYGHCNALR</sequence>
<gene>
    <name evidence="3" type="ORF">HannXRQ_Chr01g0026381</name>
    <name evidence="2" type="ORF">HanXRQr2_Chr01g0039121</name>
</gene>
<evidence type="ECO:0000313" key="2">
    <source>
        <dbReference type="EMBL" id="KAF5823510.1"/>
    </source>
</evidence>
<reference evidence="2" key="3">
    <citation type="submission" date="2020-06" db="EMBL/GenBank/DDBJ databases">
        <title>Helianthus annuus Genome sequencing and assembly Release 2.</title>
        <authorList>
            <person name="Gouzy J."/>
            <person name="Langlade N."/>
            <person name="Munos S."/>
        </authorList>
    </citation>
    <scope>NUCLEOTIDE SEQUENCE</scope>
    <source>
        <tissue evidence="2">Leaves</tissue>
    </source>
</reference>
<evidence type="ECO:0000256" key="1">
    <source>
        <dbReference type="SAM" id="Phobius"/>
    </source>
</evidence>
<dbReference type="STRING" id="4232.A0A251VTQ7"/>
<evidence type="ECO:0000313" key="4">
    <source>
        <dbReference type="Proteomes" id="UP000215914"/>
    </source>
</evidence>
<reference evidence="3" key="2">
    <citation type="submission" date="2017-02" db="EMBL/GenBank/DDBJ databases">
        <title>Sunflower complete genome.</title>
        <authorList>
            <person name="Langlade N."/>
            <person name="Munos S."/>
        </authorList>
    </citation>
    <scope>NUCLEOTIDE SEQUENCE [LARGE SCALE GENOMIC DNA]</scope>
    <source>
        <tissue evidence="3">Leaves</tissue>
    </source>
</reference>
<dbReference type="EC" id="2.7.7.14" evidence="2"/>
<proteinExistence type="predicted"/>
<dbReference type="EMBL" id="CM007890">
    <property type="protein sequence ID" value="OTG38131.1"/>
    <property type="molecule type" value="Genomic_DNA"/>
</dbReference>
<dbReference type="Proteomes" id="UP000215914">
    <property type="component" value="Chromosome 1"/>
</dbReference>
<keyword evidence="1" id="KW-1133">Transmembrane helix</keyword>
<dbReference type="Gene3D" id="3.40.50.620">
    <property type="entry name" value="HUPs"/>
    <property type="match status" value="1"/>
</dbReference>
<dbReference type="AlphaFoldDB" id="A0A251VTQ7"/>
<protein>
    <submittedName>
        <fullName evidence="2">Ethanolamine-phosphate cytidylyltransferase</fullName>
        <ecNumber evidence="2">2.7.7.14</ecNumber>
    </submittedName>
    <submittedName>
        <fullName evidence="3">Putative rossmann-like alpha/beta/alpha sandwich fold protein</fullName>
    </submittedName>
</protein>
<dbReference type="InParanoid" id="A0A251VTQ7"/>
<keyword evidence="2" id="KW-0548">Nucleotidyltransferase</keyword>
<feature type="transmembrane region" description="Helical" evidence="1">
    <location>
        <begin position="17"/>
        <end position="38"/>
    </location>
</feature>